<dbReference type="Pfam" id="PF04994">
    <property type="entry name" value="TfoX_C"/>
    <property type="match status" value="1"/>
</dbReference>
<dbReference type="PANTHER" id="PTHR36121:SF1">
    <property type="entry name" value="PROTEIN SXY"/>
    <property type="match status" value="1"/>
</dbReference>
<dbReference type="Proteomes" id="UP001156870">
    <property type="component" value="Unassembled WGS sequence"/>
</dbReference>
<dbReference type="InterPro" id="IPR007077">
    <property type="entry name" value="TfoX_C"/>
</dbReference>
<evidence type="ECO:0000313" key="3">
    <source>
        <dbReference type="Proteomes" id="UP001156870"/>
    </source>
</evidence>
<comment type="caution">
    <text evidence="2">The sequence shown here is derived from an EMBL/GenBank/DDBJ whole genome shotgun (WGS) entry which is preliminary data.</text>
</comment>
<keyword evidence="3" id="KW-1185">Reference proteome</keyword>
<dbReference type="AlphaFoldDB" id="A0AA37T4D8"/>
<dbReference type="PANTHER" id="PTHR36121">
    <property type="entry name" value="PROTEIN SXY"/>
    <property type="match status" value="1"/>
</dbReference>
<accession>A0AA37T4D8</accession>
<dbReference type="Gene3D" id="1.10.150.20">
    <property type="entry name" value="5' to 3' exonuclease, C-terminal subdomain"/>
    <property type="match status" value="1"/>
</dbReference>
<feature type="domain" description="TfoX C-terminal" evidence="1">
    <location>
        <begin position="5"/>
        <end position="83"/>
    </location>
</feature>
<evidence type="ECO:0000259" key="1">
    <source>
        <dbReference type="Pfam" id="PF04994"/>
    </source>
</evidence>
<sequence length="91" mass="10076">MNPTQSDLIHLKNIGAASVNILHAVGVHNVDDLKTLGPVETYMRIKNRGISVSKVMLYALQGALDDVHWNDLTPDVKTQLVEETRKDRADA</sequence>
<dbReference type="RefSeq" id="WP_232593576.1">
    <property type="nucleotide sequence ID" value="NZ_BSPD01000062.1"/>
</dbReference>
<reference evidence="2 3" key="1">
    <citation type="journal article" date="2014" name="Int. J. Syst. Evol. Microbiol.">
        <title>Complete genome sequence of Corynebacterium casei LMG S-19264T (=DSM 44701T), isolated from a smear-ripened cheese.</title>
        <authorList>
            <consortium name="US DOE Joint Genome Institute (JGI-PGF)"/>
            <person name="Walter F."/>
            <person name="Albersmeier A."/>
            <person name="Kalinowski J."/>
            <person name="Ruckert C."/>
        </authorList>
    </citation>
    <scope>NUCLEOTIDE SEQUENCE [LARGE SCALE GENOMIC DNA]</scope>
    <source>
        <strain evidence="2 3">NBRC 110095</strain>
    </source>
</reference>
<name>A0AA37T4D8_9GAMM</name>
<organism evidence="2 3">
    <name type="scientific">Marinibactrum halimedae</name>
    <dbReference type="NCBI Taxonomy" id="1444977"/>
    <lineage>
        <taxon>Bacteria</taxon>
        <taxon>Pseudomonadati</taxon>
        <taxon>Pseudomonadota</taxon>
        <taxon>Gammaproteobacteria</taxon>
        <taxon>Cellvibrionales</taxon>
        <taxon>Cellvibrionaceae</taxon>
        <taxon>Marinibactrum</taxon>
    </lineage>
</organism>
<dbReference type="InterPro" id="IPR047525">
    <property type="entry name" value="TfoX-like"/>
</dbReference>
<evidence type="ECO:0000313" key="2">
    <source>
        <dbReference type="EMBL" id="GLS26888.1"/>
    </source>
</evidence>
<gene>
    <name evidence="2" type="ORF">GCM10007877_26070</name>
</gene>
<protein>
    <recommendedName>
        <fullName evidence="1">TfoX C-terminal domain-containing protein</fullName>
    </recommendedName>
</protein>
<dbReference type="EMBL" id="BSPD01000062">
    <property type="protein sequence ID" value="GLS26888.1"/>
    <property type="molecule type" value="Genomic_DNA"/>
</dbReference>
<proteinExistence type="predicted"/>